<dbReference type="InterPro" id="IPR048640">
    <property type="entry name" value="MgtC-like_C"/>
</dbReference>
<gene>
    <name evidence="2" type="ORF">HNR39_000169</name>
</gene>
<dbReference type="AlphaFoldDB" id="A0A840RPB7"/>
<dbReference type="Proteomes" id="UP000571084">
    <property type="component" value="Unassembled WGS sequence"/>
</dbReference>
<dbReference type="EMBL" id="JACHHQ010000001">
    <property type="protein sequence ID" value="MBB5198359.1"/>
    <property type="molecule type" value="Genomic_DNA"/>
</dbReference>
<dbReference type="Gene3D" id="3.30.70.260">
    <property type="match status" value="1"/>
</dbReference>
<proteinExistence type="predicted"/>
<comment type="caution">
    <text evidence="2">The sequence shown here is derived from an EMBL/GenBank/DDBJ whole genome shotgun (WGS) entry which is preliminary data.</text>
</comment>
<protein>
    <submittedName>
        <fullName evidence="2">Putative membrane protein YhiD involved in acid resistance</fullName>
    </submittedName>
</protein>
<dbReference type="RefSeq" id="WP_168052298.1">
    <property type="nucleotide sequence ID" value="NZ_JAAOZT010000002.1"/>
</dbReference>
<evidence type="ECO:0000313" key="2">
    <source>
        <dbReference type="EMBL" id="MBB5198359.1"/>
    </source>
</evidence>
<reference evidence="2 3" key="1">
    <citation type="submission" date="2020-08" db="EMBL/GenBank/DDBJ databases">
        <title>Genomic Encyclopedia of Type Strains, Phase IV (KMG-IV): sequencing the most valuable type-strain genomes for metagenomic binning, comparative biology and taxonomic classification.</title>
        <authorList>
            <person name="Goeker M."/>
        </authorList>
    </citation>
    <scope>NUCLEOTIDE SEQUENCE [LARGE SCALE GENOMIC DNA]</scope>
    <source>
        <strain evidence="2 3">DSM 23240</strain>
    </source>
</reference>
<accession>A0A840RPB7</accession>
<name>A0A840RPB7_9BURK</name>
<organism evidence="2 3">
    <name type="scientific">Glaciimonas immobilis</name>
    <dbReference type="NCBI Taxonomy" id="728004"/>
    <lineage>
        <taxon>Bacteria</taxon>
        <taxon>Pseudomonadati</taxon>
        <taxon>Pseudomonadota</taxon>
        <taxon>Betaproteobacteria</taxon>
        <taxon>Burkholderiales</taxon>
        <taxon>Oxalobacteraceae</taxon>
        <taxon>Glaciimonas</taxon>
    </lineage>
</organism>
<sequence>MHLEKWEKFFRIHLPFISPTASLNPAHEARLPYRVVTVCRAADRAMVEQLIRQQLLNTCVVQYHCGEPDGTSNLTSITVEMLCTISERANVVQLVTRLGLEKSVRSVRWESMPHNLVA</sequence>
<keyword evidence="3" id="KW-1185">Reference proteome</keyword>
<evidence type="ECO:0000313" key="3">
    <source>
        <dbReference type="Proteomes" id="UP000571084"/>
    </source>
</evidence>
<feature type="domain" description="MgtC-like C-terminal" evidence="1">
    <location>
        <begin position="33"/>
        <end position="109"/>
    </location>
</feature>
<evidence type="ECO:0000259" key="1">
    <source>
        <dbReference type="Pfam" id="PF21770"/>
    </source>
</evidence>
<dbReference type="Pfam" id="PF21770">
    <property type="entry name" value="MgtC_SapB_C"/>
    <property type="match status" value="1"/>
</dbReference>